<feature type="domain" description="PIN" evidence="8">
    <location>
        <begin position="98"/>
        <end position="205"/>
    </location>
</feature>
<evidence type="ECO:0000256" key="6">
    <source>
        <dbReference type="ARBA" id="ARBA00022842"/>
    </source>
</evidence>
<dbReference type="CDD" id="cd18741">
    <property type="entry name" value="PIN_VapC4-5_FitB-like"/>
    <property type="match status" value="1"/>
</dbReference>
<evidence type="ECO:0000256" key="3">
    <source>
        <dbReference type="ARBA" id="ARBA00022722"/>
    </source>
</evidence>
<dbReference type="Gene3D" id="3.40.50.1010">
    <property type="entry name" value="5'-nuclease"/>
    <property type="match status" value="1"/>
</dbReference>
<evidence type="ECO:0000256" key="7">
    <source>
        <dbReference type="ARBA" id="ARBA00038093"/>
    </source>
</evidence>
<dbReference type="GO" id="GO:0016787">
    <property type="term" value="F:hydrolase activity"/>
    <property type="evidence" value="ECO:0007669"/>
    <property type="project" value="UniProtKB-KW"/>
</dbReference>
<dbReference type="Proteomes" id="UP000012159">
    <property type="component" value="Unassembled WGS sequence"/>
</dbReference>
<evidence type="ECO:0000313" key="9">
    <source>
        <dbReference type="EMBL" id="EMO64638.1"/>
    </source>
</evidence>
<evidence type="ECO:0000256" key="5">
    <source>
        <dbReference type="ARBA" id="ARBA00022801"/>
    </source>
</evidence>
<evidence type="ECO:0000256" key="2">
    <source>
        <dbReference type="ARBA" id="ARBA00022649"/>
    </source>
</evidence>
<dbReference type="InterPro" id="IPR002716">
    <property type="entry name" value="PIN_dom"/>
</dbReference>
<comment type="cofactor">
    <cofactor evidence="1">
        <name>Mg(2+)</name>
        <dbReference type="ChEBI" id="CHEBI:18420"/>
    </cofactor>
</comment>
<dbReference type="STRING" id="1192866.LEP1GSC133_2892"/>
<keyword evidence="6" id="KW-0460">Magnesium</keyword>
<gene>
    <name evidence="9" type="ORF">LEP1GSC133_2892</name>
</gene>
<evidence type="ECO:0000256" key="4">
    <source>
        <dbReference type="ARBA" id="ARBA00022723"/>
    </source>
</evidence>
<dbReference type="Pfam" id="PF01850">
    <property type="entry name" value="PIN"/>
    <property type="match status" value="1"/>
</dbReference>
<comment type="similarity">
    <text evidence="7">Belongs to the PINc/VapC protein family.</text>
</comment>
<dbReference type="PANTHER" id="PTHR33653:SF1">
    <property type="entry name" value="RIBONUCLEASE VAPC2"/>
    <property type="match status" value="1"/>
</dbReference>
<dbReference type="InterPro" id="IPR050556">
    <property type="entry name" value="Type_II_TA_system_RNase"/>
</dbReference>
<dbReference type="SUPFAM" id="SSF88723">
    <property type="entry name" value="PIN domain-like"/>
    <property type="match status" value="1"/>
</dbReference>
<dbReference type="GO" id="GO:0046872">
    <property type="term" value="F:metal ion binding"/>
    <property type="evidence" value="ECO:0007669"/>
    <property type="project" value="UniProtKB-KW"/>
</dbReference>
<organism evidence="9 10">
    <name type="scientific">Leptospira borgpetersenii serovar Pomona str. 200901868</name>
    <dbReference type="NCBI Taxonomy" id="1192866"/>
    <lineage>
        <taxon>Bacteria</taxon>
        <taxon>Pseudomonadati</taxon>
        <taxon>Spirochaetota</taxon>
        <taxon>Spirochaetia</taxon>
        <taxon>Leptospirales</taxon>
        <taxon>Leptospiraceae</taxon>
        <taxon>Leptospira</taxon>
    </lineage>
</organism>
<dbReference type="AlphaFoldDB" id="M6WS98"/>
<keyword evidence="4" id="KW-0479">Metal-binding</keyword>
<keyword evidence="5" id="KW-0378">Hydrolase</keyword>
<sequence length="222" mass="25858">MRKRIRQKESKGLNKKDMLTVTGRIKKGKIVLDEQIGVHDGKVLVTFIEEKEIQPLGPVKNFGKELQKLKLAGIWSDREITDGLAYSRELRKNYLIVMLIDSDVLIDYLRGYEKAINWFHSLDESASISGYSYFELIEGCKNSRDLQKLEKFVSVFEILWLNEREIQNALLIFKKTKFKNGMGFIDCLIGQTSLRYKKTLYTFNVKHYKGFSGIKISKPYEK</sequence>
<keyword evidence="3" id="KW-0540">Nuclease</keyword>
<evidence type="ECO:0000256" key="1">
    <source>
        <dbReference type="ARBA" id="ARBA00001946"/>
    </source>
</evidence>
<dbReference type="PANTHER" id="PTHR33653">
    <property type="entry name" value="RIBONUCLEASE VAPC2"/>
    <property type="match status" value="1"/>
</dbReference>
<dbReference type="GO" id="GO:0004518">
    <property type="term" value="F:nuclease activity"/>
    <property type="evidence" value="ECO:0007669"/>
    <property type="project" value="UniProtKB-KW"/>
</dbReference>
<dbReference type="EMBL" id="AKWF02000023">
    <property type="protein sequence ID" value="EMO64638.1"/>
    <property type="molecule type" value="Genomic_DNA"/>
</dbReference>
<protein>
    <submittedName>
        <fullName evidence="9">PIN domain protein</fullName>
    </submittedName>
</protein>
<dbReference type="InterPro" id="IPR029060">
    <property type="entry name" value="PIN-like_dom_sf"/>
</dbReference>
<reference evidence="9 10" key="1">
    <citation type="submission" date="2013-01" db="EMBL/GenBank/DDBJ databases">
        <authorList>
            <person name="Harkins D.M."/>
            <person name="Durkin A.S."/>
            <person name="Brinkac L.M."/>
            <person name="Haft D.H."/>
            <person name="Selengut J.D."/>
            <person name="Sanka R."/>
            <person name="DePew J."/>
            <person name="Purushe J."/>
            <person name="Picardeau M."/>
            <person name="Werts C."/>
            <person name="Goarant C."/>
            <person name="Vinetz J.M."/>
            <person name="Sutton G.G."/>
            <person name="Nierman W.C."/>
            <person name="Fouts D.E."/>
        </authorList>
    </citation>
    <scope>NUCLEOTIDE SEQUENCE [LARGE SCALE GENOMIC DNA]</scope>
    <source>
        <strain evidence="9 10">200901868</strain>
    </source>
</reference>
<name>M6WS98_LEPBO</name>
<evidence type="ECO:0000259" key="8">
    <source>
        <dbReference type="Pfam" id="PF01850"/>
    </source>
</evidence>
<accession>M6WS98</accession>
<keyword evidence="2" id="KW-1277">Toxin-antitoxin system</keyword>
<evidence type="ECO:0000313" key="10">
    <source>
        <dbReference type="Proteomes" id="UP000012159"/>
    </source>
</evidence>
<proteinExistence type="inferred from homology"/>
<comment type="caution">
    <text evidence="9">The sequence shown here is derived from an EMBL/GenBank/DDBJ whole genome shotgun (WGS) entry which is preliminary data.</text>
</comment>